<dbReference type="GO" id="GO:0004519">
    <property type="term" value="F:endonuclease activity"/>
    <property type="evidence" value="ECO:0007669"/>
    <property type="project" value="UniProtKB-KW"/>
</dbReference>
<keyword evidence="4" id="KW-1185">Reference proteome</keyword>
<dbReference type="InterPro" id="IPR011990">
    <property type="entry name" value="TPR-like_helical_dom_sf"/>
</dbReference>
<feature type="domain" description="HNH nuclease" evidence="2">
    <location>
        <begin position="312"/>
        <end position="361"/>
    </location>
</feature>
<feature type="repeat" description="TPR" evidence="1">
    <location>
        <begin position="181"/>
        <end position="214"/>
    </location>
</feature>
<keyword evidence="1" id="KW-0802">TPR repeat</keyword>
<comment type="caution">
    <text evidence="3">The sequence shown here is derived from an EMBL/GenBank/DDBJ whole genome shotgun (WGS) entry which is preliminary data.</text>
</comment>
<evidence type="ECO:0000259" key="2">
    <source>
        <dbReference type="Pfam" id="PF13391"/>
    </source>
</evidence>
<dbReference type="Gene3D" id="1.25.40.10">
    <property type="entry name" value="Tetratricopeptide repeat domain"/>
    <property type="match status" value="1"/>
</dbReference>
<reference evidence="3 4" key="1">
    <citation type="journal article" date="2020" name="ISME J.">
        <title>Comparative genomics reveals insights into cyanobacterial evolution and habitat adaptation.</title>
        <authorList>
            <person name="Chen M.Y."/>
            <person name="Teng W.K."/>
            <person name="Zhao L."/>
            <person name="Hu C.X."/>
            <person name="Zhou Y.K."/>
            <person name="Han B.P."/>
            <person name="Song L.R."/>
            <person name="Shu W.S."/>
        </authorList>
    </citation>
    <scope>NUCLEOTIDE SEQUENCE [LARGE SCALE GENOMIC DNA]</scope>
    <source>
        <strain evidence="3 4">FACHB-252</strain>
    </source>
</reference>
<dbReference type="Pfam" id="PF13391">
    <property type="entry name" value="HNH_2"/>
    <property type="match status" value="1"/>
</dbReference>
<dbReference type="EMBL" id="JACJTC010000025">
    <property type="protein sequence ID" value="MBD2615356.1"/>
    <property type="molecule type" value="Genomic_DNA"/>
</dbReference>
<dbReference type="InterPro" id="IPR003615">
    <property type="entry name" value="HNH_nuc"/>
</dbReference>
<proteinExistence type="predicted"/>
<dbReference type="SMART" id="SM00028">
    <property type="entry name" value="TPR"/>
    <property type="match status" value="1"/>
</dbReference>
<sequence length="414" mass="47528">METIIFLCNGEAEYYSEKGIIKNKQLPNLIKSVISSGNYYTTSWSCGNSKFIEVGDRAYLQRSGNISSDPSGFIAAGYVIAAPKNYQLKILHNKKYSNLSEAYVDDYDGCFSVYIQIGSIVDFDFPLEQKELKKLPHFQGVNFNFGGSGCRFNSKAAAFLDSEWEKHSLIQQRQRRGRRLVDIFFEQGEIFKQNKEYKAAINVYKSALKIDPKYAKAINTISYCESILRKISETTKPPETSITPERKILQLEPESLPEIDEILLAREELDKEKFFNFKNDSDARKKIIVSIARRQGQSQFRKSLLDAYSSKCAMTNFDVEAALEAAHIIPYIETENNHPSNGLLLRADLHTLFDLNLIAIEPKTMKVHLSPILKKTEYKIIDGKELQVPKDEMCRPNQQFLKQRFQQCEWCQNI</sequence>
<keyword evidence="3" id="KW-0378">Hydrolase</keyword>
<evidence type="ECO:0000313" key="4">
    <source>
        <dbReference type="Proteomes" id="UP000606396"/>
    </source>
</evidence>
<evidence type="ECO:0000313" key="3">
    <source>
        <dbReference type="EMBL" id="MBD2615356.1"/>
    </source>
</evidence>
<keyword evidence="3" id="KW-0255">Endonuclease</keyword>
<keyword evidence="3" id="KW-0540">Nuclease</keyword>
<dbReference type="PROSITE" id="PS50005">
    <property type="entry name" value="TPR"/>
    <property type="match status" value="1"/>
</dbReference>
<dbReference type="RefSeq" id="WP_190952077.1">
    <property type="nucleotide sequence ID" value="NZ_JACJTC010000025.1"/>
</dbReference>
<protein>
    <submittedName>
        <fullName evidence="3">HNH endonuclease</fullName>
    </submittedName>
</protein>
<evidence type="ECO:0000256" key="1">
    <source>
        <dbReference type="PROSITE-ProRule" id="PRU00339"/>
    </source>
</evidence>
<organism evidence="3 4">
    <name type="scientific">Nostoc punctiforme FACHB-252</name>
    <dbReference type="NCBI Taxonomy" id="1357509"/>
    <lineage>
        <taxon>Bacteria</taxon>
        <taxon>Bacillati</taxon>
        <taxon>Cyanobacteriota</taxon>
        <taxon>Cyanophyceae</taxon>
        <taxon>Nostocales</taxon>
        <taxon>Nostocaceae</taxon>
        <taxon>Nostoc</taxon>
    </lineage>
</organism>
<gene>
    <name evidence="3" type="ORF">H6G94_29595</name>
</gene>
<dbReference type="InterPro" id="IPR019734">
    <property type="entry name" value="TPR_rpt"/>
</dbReference>
<dbReference type="Pfam" id="PF13414">
    <property type="entry name" value="TPR_11"/>
    <property type="match status" value="1"/>
</dbReference>
<dbReference type="Proteomes" id="UP000606396">
    <property type="component" value="Unassembled WGS sequence"/>
</dbReference>
<dbReference type="SUPFAM" id="SSF48452">
    <property type="entry name" value="TPR-like"/>
    <property type="match status" value="1"/>
</dbReference>
<accession>A0ABR8HHP0</accession>
<name>A0ABR8HHP0_NOSPU</name>